<sequence>MNTPWPPFIGHKRSSRQTSSSVNPLACQRSYNDEYNYLWKPLYLPITDPWAKSTLHQASRMPKYCQGRGAILRSAT</sequence>
<accession>A0A101M310</accession>
<gene>
    <name evidence="2" type="ORF">ABT39_MTgene3323</name>
</gene>
<dbReference type="EMBL" id="LKAM01000002">
    <property type="protein sequence ID" value="KUM50095.1"/>
    <property type="molecule type" value="Genomic_DNA"/>
</dbReference>
<evidence type="ECO:0000256" key="1">
    <source>
        <dbReference type="SAM" id="MobiDB-lite"/>
    </source>
</evidence>
<dbReference type="AlphaFoldDB" id="A0A101M310"/>
<comment type="caution">
    <text evidence="2">The sequence shown here is derived from an EMBL/GenBank/DDBJ whole genome shotgun (WGS) entry which is preliminary data.</text>
</comment>
<feature type="region of interest" description="Disordered" evidence="1">
    <location>
        <begin position="1"/>
        <end position="23"/>
    </location>
</feature>
<evidence type="ECO:0000313" key="2">
    <source>
        <dbReference type="EMBL" id="KUM50095.1"/>
    </source>
</evidence>
<organism evidence="2">
    <name type="scientific">Picea glauca</name>
    <name type="common">White spruce</name>
    <name type="synonym">Pinus glauca</name>
    <dbReference type="NCBI Taxonomy" id="3330"/>
    <lineage>
        <taxon>Eukaryota</taxon>
        <taxon>Viridiplantae</taxon>
        <taxon>Streptophyta</taxon>
        <taxon>Embryophyta</taxon>
        <taxon>Tracheophyta</taxon>
        <taxon>Spermatophyta</taxon>
        <taxon>Pinopsida</taxon>
        <taxon>Pinidae</taxon>
        <taxon>Conifers I</taxon>
        <taxon>Pinales</taxon>
        <taxon>Pinaceae</taxon>
        <taxon>Picea</taxon>
    </lineage>
</organism>
<keyword evidence="2" id="KW-0496">Mitochondrion</keyword>
<geneLocation type="mitochondrion" evidence="2"/>
<reference evidence="2" key="1">
    <citation type="journal article" date="2015" name="Genome Biol. Evol.">
        <title>Organellar Genomes of White Spruce (Picea glauca): Assembly and Annotation.</title>
        <authorList>
            <person name="Jackman S.D."/>
            <person name="Warren R.L."/>
            <person name="Gibb E.A."/>
            <person name="Vandervalk B.P."/>
            <person name="Mohamadi H."/>
            <person name="Chu J."/>
            <person name="Raymond A."/>
            <person name="Pleasance S."/>
            <person name="Coope R."/>
            <person name="Wildung M.R."/>
            <person name="Ritland C.E."/>
            <person name="Bousquet J."/>
            <person name="Jones S.J."/>
            <person name="Bohlmann J."/>
            <person name="Birol I."/>
        </authorList>
    </citation>
    <scope>NUCLEOTIDE SEQUENCE [LARGE SCALE GENOMIC DNA]</scope>
    <source>
        <tissue evidence="2">Flushing bud</tissue>
    </source>
</reference>
<protein>
    <submittedName>
        <fullName evidence="2">Uncharacterized protein</fullName>
    </submittedName>
</protein>
<name>A0A101M310_PICGL</name>
<proteinExistence type="predicted"/>